<keyword evidence="3" id="KW-1185">Reference proteome</keyword>
<dbReference type="PANTHER" id="PTHR32385">
    <property type="entry name" value="MANNOSYL PHOSPHORYLINOSITOL CERAMIDE SYNTHASE"/>
    <property type="match status" value="1"/>
</dbReference>
<dbReference type="GO" id="GO:0000030">
    <property type="term" value="F:mannosyltransferase activity"/>
    <property type="evidence" value="ECO:0007669"/>
    <property type="project" value="TreeGrafter"/>
</dbReference>
<dbReference type="Gene3D" id="3.90.550.20">
    <property type="match status" value="1"/>
</dbReference>
<protein>
    <submittedName>
        <fullName evidence="2">Glycosyltransferase</fullName>
    </submittedName>
</protein>
<dbReference type="GO" id="GO:0051999">
    <property type="term" value="P:mannosyl-inositol phosphorylceramide biosynthetic process"/>
    <property type="evidence" value="ECO:0007669"/>
    <property type="project" value="TreeGrafter"/>
</dbReference>
<organism evidence="2 3">
    <name type="scientific">Companilactobacillus bobalius DSM 19674</name>
    <dbReference type="NCBI Taxonomy" id="1423788"/>
    <lineage>
        <taxon>Bacteria</taxon>
        <taxon>Bacillati</taxon>
        <taxon>Bacillota</taxon>
        <taxon>Bacilli</taxon>
        <taxon>Lactobacillales</taxon>
        <taxon>Lactobacillaceae</taxon>
        <taxon>Companilactobacillus</taxon>
        <taxon>Companilactobacillus bobalius</taxon>
    </lineage>
</organism>
<comment type="caution">
    <text evidence="2">The sequence shown here is derived from an EMBL/GenBank/DDBJ whole genome shotgun (WGS) entry which is preliminary data.</text>
</comment>
<dbReference type="InterPro" id="IPR007577">
    <property type="entry name" value="GlycoTrfase_DXD_sugar-bd_CS"/>
</dbReference>
<dbReference type="EMBL" id="AZDY01000038">
    <property type="protein sequence ID" value="KRK82462.1"/>
    <property type="molecule type" value="Genomic_DNA"/>
</dbReference>
<proteinExistence type="predicted"/>
<reference evidence="2 3" key="1">
    <citation type="journal article" date="2015" name="Genome Announc.">
        <title>Expanding the biotechnology potential of lactobacilli through comparative genomics of 213 strains and associated genera.</title>
        <authorList>
            <person name="Sun Z."/>
            <person name="Harris H.M."/>
            <person name="McCann A."/>
            <person name="Guo C."/>
            <person name="Argimon S."/>
            <person name="Zhang W."/>
            <person name="Yang X."/>
            <person name="Jeffery I.B."/>
            <person name="Cooney J.C."/>
            <person name="Kagawa T.F."/>
            <person name="Liu W."/>
            <person name="Song Y."/>
            <person name="Salvetti E."/>
            <person name="Wrobel A."/>
            <person name="Rasinkangas P."/>
            <person name="Parkhill J."/>
            <person name="Rea M.C."/>
            <person name="O'Sullivan O."/>
            <person name="Ritari J."/>
            <person name="Douillard F.P."/>
            <person name="Paul Ross R."/>
            <person name="Yang R."/>
            <person name="Briner A.E."/>
            <person name="Felis G.E."/>
            <person name="de Vos W.M."/>
            <person name="Barrangou R."/>
            <person name="Klaenhammer T.R."/>
            <person name="Caufield P.W."/>
            <person name="Cui Y."/>
            <person name="Zhang H."/>
            <person name="O'Toole P.W."/>
        </authorList>
    </citation>
    <scope>NUCLEOTIDE SEQUENCE [LARGE SCALE GENOMIC DNA]</scope>
    <source>
        <strain evidence="2 3">DSM 19674</strain>
    </source>
</reference>
<evidence type="ECO:0000256" key="1">
    <source>
        <dbReference type="ARBA" id="ARBA00022679"/>
    </source>
</evidence>
<dbReference type="InterPro" id="IPR029044">
    <property type="entry name" value="Nucleotide-diphossugar_trans"/>
</dbReference>
<evidence type="ECO:0000313" key="2">
    <source>
        <dbReference type="EMBL" id="KRK82462.1"/>
    </source>
</evidence>
<dbReference type="InterPro" id="IPR051706">
    <property type="entry name" value="Glycosyltransferase_domain"/>
</dbReference>
<dbReference type="OrthoDB" id="9802987at2"/>
<dbReference type="SUPFAM" id="SSF53448">
    <property type="entry name" value="Nucleotide-diphospho-sugar transferases"/>
    <property type="match status" value="1"/>
</dbReference>
<dbReference type="AlphaFoldDB" id="A0A0R1KG28"/>
<keyword evidence="1 2" id="KW-0808">Transferase</keyword>
<dbReference type="STRING" id="1423788.FC78_GL002471"/>
<accession>A0A0R1KG28</accession>
<name>A0A0R1KG28_9LACO</name>
<evidence type="ECO:0000313" key="3">
    <source>
        <dbReference type="Proteomes" id="UP000051515"/>
    </source>
</evidence>
<dbReference type="Proteomes" id="UP000051515">
    <property type="component" value="Unassembled WGS sequence"/>
</dbReference>
<dbReference type="Pfam" id="PF04488">
    <property type="entry name" value="Gly_transf_sug"/>
    <property type="match status" value="1"/>
</dbReference>
<gene>
    <name evidence="2" type="ORF">FC78_GL002471</name>
</gene>
<dbReference type="PANTHER" id="PTHR32385:SF15">
    <property type="entry name" value="INOSITOL PHOSPHOCERAMIDE MANNOSYLTRANSFERASE 1"/>
    <property type="match status" value="1"/>
</dbReference>
<dbReference type="PATRIC" id="fig|1423788.3.peg.2542"/>
<sequence length="254" mass="29595">MIPKVINYCWFGHGTKPDNFESIISSWKKYCPDYKIVEWNEKNYDINSNEFVRCAYSMNKFAFVSDYARLDIIHQNGGIYVDVDVEFLRNIDEIVNNGSFFATEEIDRINTGLIFAAEKGDTILGEILNIYSSMDKDAAINAINYSSTVEIVTSFFKDRGFKFNGKRQNIDNHIIYETSVFCPQQYGEIKNSKDFGNAYTTHHFNSSWVSENKFSLEKQYRHARVSRRIKKYLGVHVYNLIFKVYSPLFGRGKQ</sequence>
<dbReference type="RefSeq" id="WP_056953527.1">
    <property type="nucleotide sequence ID" value="NZ_AZDY01000038.1"/>
</dbReference>
<dbReference type="GO" id="GO:0016020">
    <property type="term" value="C:membrane"/>
    <property type="evidence" value="ECO:0007669"/>
    <property type="project" value="GOC"/>
</dbReference>